<dbReference type="KEGG" id="xbo:XBJ1_1398"/>
<gene>
    <name evidence="1" type="ordered locus">XBJ1_1398</name>
</gene>
<protein>
    <submittedName>
        <fullName evidence="1">Uncharacterized protein</fullName>
    </submittedName>
</protein>
<name>D3V0F7_XENBS</name>
<proteinExistence type="predicted"/>
<reference evidence="1" key="1">
    <citation type="journal article" date="2011" name="PLoS ONE">
        <title>The entomopathogenic bacterial endosymbionts xenorhabdus and photorhabdus: convergent lifestyles from divergent genomes.</title>
        <authorList>
            <person name="Chaston J.M."/>
            <person name="Suen G."/>
            <person name="Tucker S.L."/>
            <person name="Andersen A.W."/>
            <person name="Bhasin A."/>
            <person name="Bode E."/>
            <person name="Bode H.B."/>
            <person name="Brachmann A.O."/>
            <person name="Cowles C.E."/>
            <person name="Cowles K.N."/>
            <person name="Darby C."/>
            <person name="de Leon L."/>
            <person name="Drace K."/>
            <person name="Du Z."/>
            <person name="Givaudan A."/>
            <person name="Herbert Tran E.E."/>
            <person name="Jewell K.A."/>
            <person name="Knack J.J."/>
            <person name="Krasomil-Osterfeld K.C."/>
            <person name="Kukor R."/>
            <person name="Lanois A."/>
            <person name="Latreille P."/>
            <person name="Leimgruber N.K."/>
            <person name="Lipke C.M."/>
            <person name="Liu R."/>
            <person name="Lu X."/>
            <person name="Martens E.C."/>
            <person name="Marri P.R."/>
            <person name="Medigue C."/>
            <person name="Menard M.L."/>
            <person name="Miller N.M."/>
            <person name="Morales-Soto N."/>
            <person name="Norton S."/>
            <person name="Ogier J.C."/>
            <person name="Orchard S.S."/>
            <person name="Park D."/>
            <person name="Park Y."/>
            <person name="Qurollo B.A."/>
            <person name="Sugar D.R."/>
            <person name="Richards G.R."/>
            <person name="Rouy Z."/>
            <person name="Slominski B."/>
            <person name="Slominski K."/>
            <person name="Snyder H."/>
            <person name="Tjaden B.C."/>
            <person name="van der Hoeven R."/>
            <person name="Welch R.D."/>
            <person name="Wheeler C."/>
            <person name="Xiang B."/>
            <person name="Barbazuk B."/>
            <person name="Gaudriault S."/>
            <person name="Goodner B."/>
            <person name="Slater S.C."/>
            <person name="Forst S."/>
            <person name="Goldman B.S."/>
            <person name="Goodrich-Blair H."/>
        </authorList>
    </citation>
    <scope>NUCLEOTIDE SEQUENCE [LARGE SCALE GENOMIC DNA]</scope>
    <source>
        <strain evidence="1">SS-2004</strain>
    </source>
</reference>
<accession>D3V0F7</accession>
<dbReference type="AlphaFoldDB" id="D3V0F7"/>
<dbReference type="Proteomes" id="UP000002045">
    <property type="component" value="Chromosome"/>
</dbReference>
<organism evidence="1 2">
    <name type="scientific">Xenorhabdus bovienii (strain SS-2004)</name>
    <name type="common">Xenorhabdus nematophila subsp. bovienii</name>
    <dbReference type="NCBI Taxonomy" id="406818"/>
    <lineage>
        <taxon>Bacteria</taxon>
        <taxon>Pseudomonadati</taxon>
        <taxon>Pseudomonadota</taxon>
        <taxon>Gammaproteobacteria</taxon>
        <taxon>Enterobacterales</taxon>
        <taxon>Morganellaceae</taxon>
        <taxon>Xenorhabdus</taxon>
    </lineage>
</organism>
<sequence>MENISDQLTDMINNMATEIKYHDSNSVIISPPIKAKDNNLI</sequence>
<dbReference type="EMBL" id="FN667741">
    <property type="protein sequence ID" value="CBJ80531.1"/>
    <property type="molecule type" value="Genomic_DNA"/>
</dbReference>
<evidence type="ECO:0000313" key="2">
    <source>
        <dbReference type="Proteomes" id="UP000002045"/>
    </source>
</evidence>
<dbReference type="HOGENOM" id="CLU_3278835_0_0_6"/>
<evidence type="ECO:0000313" key="1">
    <source>
        <dbReference type="EMBL" id="CBJ80531.1"/>
    </source>
</evidence>